<dbReference type="Proteomes" id="UP001214250">
    <property type="component" value="Chromosome 1"/>
</dbReference>
<dbReference type="Gene3D" id="3.30.479.20">
    <property type="entry name" value="Elongation factor Ts, dimerisation domain"/>
    <property type="match status" value="2"/>
</dbReference>
<evidence type="ECO:0000256" key="5">
    <source>
        <dbReference type="HAMAP-Rule" id="MF_00050"/>
    </source>
</evidence>
<dbReference type="SUPFAM" id="SSF54713">
    <property type="entry name" value="Elongation factor Ts (EF-Ts), dimerisation domain"/>
    <property type="match status" value="2"/>
</dbReference>
<dbReference type="CDD" id="cd14275">
    <property type="entry name" value="UBA_EF-Ts"/>
    <property type="match status" value="1"/>
</dbReference>
<keyword evidence="5" id="KW-0963">Cytoplasm</keyword>
<dbReference type="RefSeq" id="WP_274150719.1">
    <property type="nucleotide sequence ID" value="NZ_CP117811.1"/>
</dbReference>
<evidence type="ECO:0000313" key="8">
    <source>
        <dbReference type="Proteomes" id="UP001214250"/>
    </source>
</evidence>
<evidence type="ECO:0000256" key="2">
    <source>
        <dbReference type="ARBA" id="ARBA00016956"/>
    </source>
</evidence>
<dbReference type="NCBIfam" id="TIGR00116">
    <property type="entry name" value="tsf"/>
    <property type="match status" value="1"/>
</dbReference>
<dbReference type="GO" id="GO:0003746">
    <property type="term" value="F:translation elongation factor activity"/>
    <property type="evidence" value="ECO:0007669"/>
    <property type="project" value="UniProtKB-KW"/>
</dbReference>
<keyword evidence="3 5" id="KW-0251">Elongation factor</keyword>
<reference evidence="7 8" key="1">
    <citation type="submission" date="2023-02" db="EMBL/GenBank/DDBJ databases">
        <title>Genome sequence of Lentisphaera profundi SAORIC-696.</title>
        <authorList>
            <person name="Kim e."/>
            <person name="Cho J.-C."/>
            <person name="Choi A."/>
            <person name="Kang I."/>
        </authorList>
    </citation>
    <scope>NUCLEOTIDE SEQUENCE [LARGE SCALE GENOMIC DNA]</scope>
    <source>
        <strain evidence="7 8">SAORIC-696</strain>
    </source>
</reference>
<dbReference type="PANTHER" id="PTHR11741">
    <property type="entry name" value="ELONGATION FACTOR TS"/>
    <property type="match status" value="1"/>
</dbReference>
<keyword evidence="8" id="KW-1185">Reference proteome</keyword>
<dbReference type="InterPro" id="IPR009060">
    <property type="entry name" value="UBA-like_sf"/>
</dbReference>
<dbReference type="InterPro" id="IPR014039">
    <property type="entry name" value="Transl_elong_EFTs/EF1B_dimer"/>
</dbReference>
<dbReference type="Pfam" id="PF00889">
    <property type="entry name" value="EF_TS"/>
    <property type="match status" value="1"/>
</dbReference>
<dbReference type="EMBL" id="CP117811">
    <property type="protein sequence ID" value="WDE96654.1"/>
    <property type="molecule type" value="Genomic_DNA"/>
</dbReference>
<dbReference type="InterPro" id="IPR018101">
    <property type="entry name" value="Transl_elong_Ts_CS"/>
</dbReference>
<keyword evidence="4 5" id="KW-0648">Protein biosynthesis</keyword>
<evidence type="ECO:0000256" key="3">
    <source>
        <dbReference type="ARBA" id="ARBA00022768"/>
    </source>
</evidence>
<dbReference type="PROSITE" id="PS01126">
    <property type="entry name" value="EF_TS_1"/>
    <property type="match status" value="1"/>
</dbReference>
<accession>A0ABY7VV87</accession>
<comment type="similarity">
    <text evidence="1 5">Belongs to the EF-Ts family.</text>
</comment>
<dbReference type="PANTHER" id="PTHR11741:SF0">
    <property type="entry name" value="ELONGATION FACTOR TS, MITOCHONDRIAL"/>
    <property type="match status" value="1"/>
</dbReference>
<sequence length="263" mass="28672">MAISAKDIAALRKATNCGMLDCKKALIESDSDFDKAVEILRKRGQAKAVKKAGREANEGVVVATVKGNKAAITQLSCETDFVGNTDRFRDYASSLLEKTIAKDSNGEVTAELVEQEKDDLVTMIATIGENMQIVNAQSWTSEGQLQSYIHGNGRIGVIVDVEGEIDAAGLKSVCMHIAAFNPSYVDDSGVPAEDIEKEKAIFAEKAKGKPPEIADKIINGSVQKWFKDVCFVNQPWIMDDKLTFSQAYPKATVKRFVMCKIGK</sequence>
<evidence type="ECO:0000259" key="6">
    <source>
        <dbReference type="Pfam" id="PF00889"/>
    </source>
</evidence>
<feature type="region of interest" description="Involved in Mg(2+) ion dislocation from EF-Tu" evidence="5">
    <location>
        <begin position="79"/>
        <end position="82"/>
    </location>
</feature>
<proteinExistence type="inferred from homology"/>
<feature type="domain" description="Translation elongation factor EFTs/EF1B dimerisation" evidence="6">
    <location>
        <begin position="70"/>
        <end position="262"/>
    </location>
</feature>
<dbReference type="Gene3D" id="1.10.286.20">
    <property type="match status" value="1"/>
</dbReference>
<dbReference type="SUPFAM" id="SSF46934">
    <property type="entry name" value="UBA-like"/>
    <property type="match status" value="1"/>
</dbReference>
<evidence type="ECO:0000313" key="7">
    <source>
        <dbReference type="EMBL" id="WDE96654.1"/>
    </source>
</evidence>
<dbReference type="Gene3D" id="1.10.8.10">
    <property type="entry name" value="DNA helicase RuvA subunit, C-terminal domain"/>
    <property type="match status" value="1"/>
</dbReference>
<evidence type="ECO:0000256" key="1">
    <source>
        <dbReference type="ARBA" id="ARBA00005532"/>
    </source>
</evidence>
<evidence type="ECO:0000256" key="4">
    <source>
        <dbReference type="ARBA" id="ARBA00022917"/>
    </source>
</evidence>
<dbReference type="HAMAP" id="MF_00050">
    <property type="entry name" value="EF_Ts"/>
    <property type="match status" value="1"/>
</dbReference>
<dbReference type="InterPro" id="IPR036402">
    <property type="entry name" value="EF-Ts_dimer_sf"/>
</dbReference>
<protein>
    <recommendedName>
        <fullName evidence="2 5">Elongation factor Ts</fullName>
        <shortName evidence="5">EF-Ts</shortName>
    </recommendedName>
</protein>
<comment type="subcellular location">
    <subcellularLocation>
        <location evidence="5">Cytoplasm</location>
    </subcellularLocation>
</comment>
<dbReference type="InterPro" id="IPR001816">
    <property type="entry name" value="Transl_elong_EFTs/EF1B"/>
</dbReference>
<comment type="function">
    <text evidence="5">Associates with the EF-Tu.GDP complex and induces the exchange of GDP to GTP. It remains bound to the aminoacyl-tRNA.EF-Tu.GTP complex up to the GTP hydrolysis stage on the ribosome.</text>
</comment>
<organism evidence="7 8">
    <name type="scientific">Lentisphaera profundi</name>
    <dbReference type="NCBI Taxonomy" id="1658616"/>
    <lineage>
        <taxon>Bacteria</taxon>
        <taxon>Pseudomonadati</taxon>
        <taxon>Lentisphaerota</taxon>
        <taxon>Lentisphaeria</taxon>
        <taxon>Lentisphaerales</taxon>
        <taxon>Lentisphaeraceae</taxon>
        <taxon>Lentisphaera</taxon>
    </lineage>
</organism>
<gene>
    <name evidence="5 7" type="primary">tsf</name>
    <name evidence="7" type="ORF">PQO03_01560</name>
</gene>
<name>A0ABY7VV87_9BACT</name>